<keyword evidence="2" id="KW-1003">Cell membrane</keyword>
<reference evidence="8 9" key="1">
    <citation type="submission" date="2019-10" db="EMBL/GenBank/DDBJ databases">
        <title>Genomic analysis of Raineyella sp. CBA3103.</title>
        <authorList>
            <person name="Roh S.W."/>
        </authorList>
    </citation>
    <scope>NUCLEOTIDE SEQUENCE [LARGE SCALE GENOMIC DNA]</scope>
    <source>
        <strain evidence="8 9">CBA3103</strain>
    </source>
</reference>
<dbReference type="AlphaFoldDB" id="A0A5Q2FD52"/>
<evidence type="ECO:0000256" key="2">
    <source>
        <dbReference type="ARBA" id="ARBA00022475"/>
    </source>
</evidence>
<evidence type="ECO:0000256" key="4">
    <source>
        <dbReference type="ARBA" id="ARBA00022989"/>
    </source>
</evidence>
<feature type="transmembrane region" description="Helical" evidence="7">
    <location>
        <begin position="82"/>
        <end position="99"/>
    </location>
</feature>
<comment type="subcellular location">
    <subcellularLocation>
        <location evidence="1">Cell membrane</location>
        <topology evidence="1">Multi-pass membrane protein</topology>
    </subcellularLocation>
</comment>
<feature type="region of interest" description="Disordered" evidence="6">
    <location>
        <begin position="425"/>
        <end position="451"/>
    </location>
</feature>
<dbReference type="Pfam" id="PF06081">
    <property type="entry name" value="ArAE_1"/>
    <property type="match status" value="1"/>
</dbReference>
<dbReference type="KEGG" id="rain:Rai3103_06415"/>
<keyword evidence="4 7" id="KW-1133">Transmembrane helix</keyword>
<gene>
    <name evidence="8" type="ORF">Rai3103_06415</name>
</gene>
<dbReference type="Proteomes" id="UP000386847">
    <property type="component" value="Chromosome"/>
</dbReference>
<protein>
    <submittedName>
        <fullName evidence="8">FUSC family protein</fullName>
    </submittedName>
</protein>
<evidence type="ECO:0000313" key="9">
    <source>
        <dbReference type="Proteomes" id="UP000386847"/>
    </source>
</evidence>
<proteinExistence type="predicted"/>
<keyword evidence="3 7" id="KW-0812">Transmembrane</keyword>
<dbReference type="RefSeq" id="WP_153571885.1">
    <property type="nucleotide sequence ID" value="NZ_CP045725.1"/>
</dbReference>
<evidence type="ECO:0000313" key="8">
    <source>
        <dbReference type="EMBL" id="QGF23354.1"/>
    </source>
</evidence>
<evidence type="ECO:0000256" key="3">
    <source>
        <dbReference type="ARBA" id="ARBA00022692"/>
    </source>
</evidence>
<feature type="transmembrane region" description="Helical" evidence="7">
    <location>
        <begin position="154"/>
        <end position="175"/>
    </location>
</feature>
<accession>A0A5Q2FD52</accession>
<evidence type="ECO:0000256" key="1">
    <source>
        <dbReference type="ARBA" id="ARBA00004651"/>
    </source>
</evidence>
<dbReference type="GO" id="GO:0005886">
    <property type="term" value="C:plasma membrane"/>
    <property type="evidence" value="ECO:0007669"/>
    <property type="project" value="UniProtKB-SubCell"/>
</dbReference>
<evidence type="ECO:0000256" key="5">
    <source>
        <dbReference type="ARBA" id="ARBA00023136"/>
    </source>
</evidence>
<sequence length="451" mass="48889">MFRPGTLVWWMLERLWPTHPRRWRDVPARLEPTGVWVLRLTIATVLAYLASMPIVQGPPDLTGALTALLVVQGTNVGTLRSMVVRIGAVVTGVMLAVLVSQFVGLSWWSLALVVALSLASAKVFRLGEQSLETPISAMLILAVQGQAMAVENRIFTTLIGAAIGFLFVVVLPSPVPTRRAAAMVRRAAVGTSDLLISAAESMSTQPIFRARAETWLAEARGLSGEVGRARALVVESREARRINARAFGTTDVGPVLELGVGTIERIVFDARNLFHMIALEAPARETRDDGYGEDVRPALAWVLATLADAIAAYGRFVEAEVEGRRPEPAGGGHILTHAGAAAEHELDEALAQVGEARAMLTDLMTVDPAQDRGLWLLRGSILGVLHQIINELEHEERRRAADQLASDRALGLWPRVMPILVRPVERPDGEGWVDPDASKETSEIPRIDDAG</sequence>
<feature type="transmembrane region" description="Helical" evidence="7">
    <location>
        <begin position="36"/>
        <end position="55"/>
    </location>
</feature>
<keyword evidence="5 7" id="KW-0472">Membrane</keyword>
<dbReference type="InterPro" id="IPR010343">
    <property type="entry name" value="ArAE_1"/>
</dbReference>
<name>A0A5Q2FD52_9ACTN</name>
<evidence type="ECO:0000256" key="6">
    <source>
        <dbReference type="SAM" id="MobiDB-lite"/>
    </source>
</evidence>
<evidence type="ECO:0000256" key="7">
    <source>
        <dbReference type="SAM" id="Phobius"/>
    </source>
</evidence>
<dbReference type="EMBL" id="CP045725">
    <property type="protein sequence ID" value="QGF23354.1"/>
    <property type="molecule type" value="Genomic_DNA"/>
</dbReference>
<organism evidence="8 9">
    <name type="scientific">Raineyella fluvialis</name>
    <dbReference type="NCBI Taxonomy" id="2662261"/>
    <lineage>
        <taxon>Bacteria</taxon>
        <taxon>Bacillati</taxon>
        <taxon>Actinomycetota</taxon>
        <taxon>Actinomycetes</taxon>
        <taxon>Propionibacteriales</taxon>
        <taxon>Propionibacteriaceae</taxon>
        <taxon>Raineyella</taxon>
    </lineage>
</organism>
<keyword evidence="9" id="KW-1185">Reference proteome</keyword>
<feature type="compositionally biased region" description="Basic and acidic residues" evidence="6">
    <location>
        <begin position="436"/>
        <end position="451"/>
    </location>
</feature>